<dbReference type="Proteomes" id="UP000827284">
    <property type="component" value="Unassembled WGS sequence"/>
</dbReference>
<name>A0A9P3H6K0_9FUNG</name>
<gene>
    <name evidence="2" type="ORF">EMPS_03319</name>
</gene>
<dbReference type="SUPFAM" id="SSF63491">
    <property type="entry name" value="BAG domain"/>
    <property type="match status" value="1"/>
</dbReference>
<evidence type="ECO:0000259" key="1">
    <source>
        <dbReference type="PROSITE" id="PS51035"/>
    </source>
</evidence>
<dbReference type="Pfam" id="PF02179">
    <property type="entry name" value="BAG"/>
    <property type="match status" value="1"/>
</dbReference>
<dbReference type="InterPro" id="IPR003103">
    <property type="entry name" value="BAG_domain"/>
</dbReference>
<dbReference type="OrthoDB" id="417450at2759"/>
<sequence>MGGISLMLKDTGALLKDDNAPLSCFGVKAGAVVIVKGHKPTEEEIKSLTTHGDPEEYALILRIQASLQKTDDFMQAHLPKYQQDVESYLSSNPPAFSLAQGMPGPRKRLYEQHGIMSENLLQSLLALDGVSCKPDFEVARVKRREAVKATQRRLDEIDAINGRVKENDKAARL</sequence>
<dbReference type="EMBL" id="BQFW01000004">
    <property type="protein sequence ID" value="GJJ70969.1"/>
    <property type="molecule type" value="Genomic_DNA"/>
</dbReference>
<dbReference type="GO" id="GO:0051087">
    <property type="term" value="F:protein-folding chaperone binding"/>
    <property type="evidence" value="ECO:0007669"/>
    <property type="project" value="InterPro"/>
</dbReference>
<dbReference type="AlphaFoldDB" id="A0A9P3H6K0"/>
<protein>
    <recommendedName>
        <fullName evidence="1">BAG domain-containing protein</fullName>
    </recommendedName>
</protein>
<organism evidence="2 3">
    <name type="scientific">Entomortierella parvispora</name>
    <dbReference type="NCBI Taxonomy" id="205924"/>
    <lineage>
        <taxon>Eukaryota</taxon>
        <taxon>Fungi</taxon>
        <taxon>Fungi incertae sedis</taxon>
        <taxon>Mucoromycota</taxon>
        <taxon>Mortierellomycotina</taxon>
        <taxon>Mortierellomycetes</taxon>
        <taxon>Mortierellales</taxon>
        <taxon>Mortierellaceae</taxon>
        <taxon>Entomortierella</taxon>
    </lineage>
</organism>
<evidence type="ECO:0000313" key="3">
    <source>
        <dbReference type="Proteomes" id="UP000827284"/>
    </source>
</evidence>
<proteinExistence type="predicted"/>
<dbReference type="Gene3D" id="1.20.58.120">
    <property type="entry name" value="BAG domain"/>
    <property type="match status" value="1"/>
</dbReference>
<feature type="domain" description="BAG" evidence="1">
    <location>
        <begin position="116"/>
        <end position="161"/>
    </location>
</feature>
<evidence type="ECO:0000313" key="2">
    <source>
        <dbReference type="EMBL" id="GJJ70969.1"/>
    </source>
</evidence>
<reference evidence="2" key="2">
    <citation type="journal article" date="2022" name="Microbiol. Resour. Announc.">
        <title>Whole-Genome Sequence of Entomortierella parvispora E1425, a Mucoromycotan Fungus Associated with Burkholderiaceae-Related Endosymbiotic Bacteria.</title>
        <authorList>
            <person name="Herlambang A."/>
            <person name="Guo Y."/>
            <person name="Takashima Y."/>
            <person name="Narisawa K."/>
            <person name="Ohta H."/>
            <person name="Nishizawa T."/>
        </authorList>
    </citation>
    <scope>NUCLEOTIDE SEQUENCE</scope>
    <source>
        <strain evidence="2">E1425</strain>
    </source>
</reference>
<keyword evidence="3" id="KW-1185">Reference proteome</keyword>
<reference evidence="2" key="1">
    <citation type="submission" date="2021-11" db="EMBL/GenBank/DDBJ databases">
        <authorList>
            <person name="Herlambang A."/>
            <person name="Guo Y."/>
            <person name="Takashima Y."/>
            <person name="Nishizawa T."/>
        </authorList>
    </citation>
    <scope>NUCLEOTIDE SEQUENCE</scope>
    <source>
        <strain evidence="2">E1425</strain>
    </source>
</reference>
<accession>A0A9P3H6K0</accession>
<dbReference type="InterPro" id="IPR036533">
    <property type="entry name" value="BAG_dom_sf"/>
</dbReference>
<comment type="caution">
    <text evidence="2">The sequence shown here is derived from an EMBL/GenBank/DDBJ whole genome shotgun (WGS) entry which is preliminary data.</text>
</comment>
<dbReference type="PROSITE" id="PS51035">
    <property type="entry name" value="BAG"/>
    <property type="match status" value="1"/>
</dbReference>